<comment type="caution">
    <text evidence="2">The sequence shown here is derived from an EMBL/GenBank/DDBJ whole genome shotgun (WGS) entry which is preliminary data.</text>
</comment>
<sequence>MTWSRFDLSQCGIFYDDHIPSADSPFPRHAEILRASMLDFSCSILSIDKNSTTPGQSRLEAAENNWQRSGTDPAIKRAYGAWCKAVATHQGGYSEKVWQTELYNTWFFEPLKQAASQSPDSFRRYSRCNYYYDGFKTEGELPWTLFDGREDKNDTSPLRQFERAKCPKPDYTCYLPIYHLDSEPHLPKVDHSEESHWHQSPNHPLVEQFSWTVLKGLRKYGLEPTTSKVFHKDPVEASLKCYPWLIVEHKKEYPEIDNSIRETVYCQAANAAACAIKLNQLAARYAVSLTDAGHVPPVPAITTVGAEVNVWIMHLATDFEAVYPRQFLRDTEVRTCRKGYIMRPVWKGNMRQVEDVAKFQLILENIHTWAMRVFRPTISSYIDLWRNVHSNLQSETGLGEENIELRETQNLTMERCSTVLPMIQSFMDNSGSLELSQSGKSKMTPLLIGMLFQSIADSERQKFTSDVDRILNDKLRGLGLARHRTTAEPDQASQREGTDTTARQDSPLSEVSSVASDDPRDEDYEDSQPVRSGQGTSPKGSPSEVQESFRRSTRSNPGPELDNQSSCEPTVAESQSSPAPSSERDTMDGSEQGSDTVTSLEDDNIEPSKQGKATAVLSEENDIEQSKQGKATVSFEEYMRRSRLRNIKVCLPGQKVWNDDTAPSGASHHSNTPLSGDSAVEGLSGNATAANGGGGQRPSEHDAVSGNTQSTQDHNDGQTTAAQPVKPTIFGLDAPSWPRGFIPPQGLPVLNWSSVPEPIPSTFLRDHRG</sequence>
<feature type="compositionally biased region" description="Polar residues" evidence="1">
    <location>
        <begin position="705"/>
        <end position="722"/>
    </location>
</feature>
<feature type="region of interest" description="Disordered" evidence="1">
    <location>
        <begin position="653"/>
        <end position="732"/>
    </location>
</feature>
<reference evidence="2" key="1">
    <citation type="journal article" date="2021" name="Nat. Commun.">
        <title>Genetic determinants of endophytism in the Arabidopsis root mycobiome.</title>
        <authorList>
            <person name="Mesny F."/>
            <person name="Miyauchi S."/>
            <person name="Thiergart T."/>
            <person name="Pickel B."/>
            <person name="Atanasova L."/>
            <person name="Karlsson M."/>
            <person name="Huettel B."/>
            <person name="Barry K.W."/>
            <person name="Haridas S."/>
            <person name="Chen C."/>
            <person name="Bauer D."/>
            <person name="Andreopoulos W."/>
            <person name="Pangilinan J."/>
            <person name="LaButti K."/>
            <person name="Riley R."/>
            <person name="Lipzen A."/>
            <person name="Clum A."/>
            <person name="Drula E."/>
            <person name="Henrissat B."/>
            <person name="Kohler A."/>
            <person name="Grigoriev I.V."/>
            <person name="Martin F.M."/>
            <person name="Hacquard S."/>
        </authorList>
    </citation>
    <scope>NUCLEOTIDE SEQUENCE</scope>
    <source>
        <strain evidence="2">MPI-CAGE-CH-0235</strain>
    </source>
</reference>
<dbReference type="AlphaFoldDB" id="A0A8K0SXG8"/>
<organism evidence="2 3">
    <name type="scientific">Stachybotrys elegans</name>
    <dbReference type="NCBI Taxonomy" id="80388"/>
    <lineage>
        <taxon>Eukaryota</taxon>
        <taxon>Fungi</taxon>
        <taxon>Dikarya</taxon>
        <taxon>Ascomycota</taxon>
        <taxon>Pezizomycotina</taxon>
        <taxon>Sordariomycetes</taxon>
        <taxon>Hypocreomycetidae</taxon>
        <taxon>Hypocreales</taxon>
        <taxon>Stachybotryaceae</taxon>
        <taxon>Stachybotrys</taxon>
    </lineage>
</organism>
<feature type="compositionally biased region" description="Polar residues" evidence="1">
    <location>
        <begin position="589"/>
        <end position="599"/>
    </location>
</feature>
<dbReference type="OrthoDB" id="5081713at2759"/>
<evidence type="ECO:0000256" key="1">
    <source>
        <dbReference type="SAM" id="MobiDB-lite"/>
    </source>
</evidence>
<feature type="region of interest" description="Disordered" evidence="1">
    <location>
        <begin position="481"/>
        <end position="632"/>
    </location>
</feature>
<keyword evidence="3" id="KW-1185">Reference proteome</keyword>
<feature type="compositionally biased region" description="Polar residues" evidence="1">
    <location>
        <begin position="529"/>
        <end position="546"/>
    </location>
</feature>
<accession>A0A8K0SXG8</accession>
<evidence type="ECO:0000313" key="2">
    <source>
        <dbReference type="EMBL" id="KAH7322889.1"/>
    </source>
</evidence>
<gene>
    <name evidence="2" type="ORF">B0I35DRAFT_426680</name>
</gene>
<dbReference type="EMBL" id="JAGPNK010000004">
    <property type="protein sequence ID" value="KAH7322889.1"/>
    <property type="molecule type" value="Genomic_DNA"/>
</dbReference>
<feature type="compositionally biased region" description="Low complexity" evidence="1">
    <location>
        <begin position="572"/>
        <end position="581"/>
    </location>
</feature>
<name>A0A8K0SXG8_9HYPO</name>
<proteinExistence type="predicted"/>
<evidence type="ECO:0000313" key="3">
    <source>
        <dbReference type="Proteomes" id="UP000813444"/>
    </source>
</evidence>
<protein>
    <submittedName>
        <fullName evidence="2">Uncharacterized protein</fullName>
    </submittedName>
</protein>
<dbReference type="Proteomes" id="UP000813444">
    <property type="component" value="Unassembled WGS sequence"/>
</dbReference>
<feature type="compositionally biased region" description="Polar residues" evidence="1">
    <location>
        <begin position="491"/>
        <end position="515"/>
    </location>
</feature>